<dbReference type="PROSITE" id="PS50995">
    <property type="entry name" value="HTH_MARR_2"/>
    <property type="match status" value="1"/>
</dbReference>
<evidence type="ECO:0000259" key="1">
    <source>
        <dbReference type="PROSITE" id="PS50995"/>
    </source>
</evidence>
<dbReference type="SMART" id="SM00347">
    <property type="entry name" value="HTH_MARR"/>
    <property type="match status" value="1"/>
</dbReference>
<proteinExistence type="predicted"/>
<feature type="domain" description="HTH marR-type" evidence="1">
    <location>
        <begin position="9"/>
        <end position="145"/>
    </location>
</feature>
<dbReference type="Proteomes" id="UP000624709">
    <property type="component" value="Unassembled WGS sequence"/>
</dbReference>
<organism evidence="2 3">
    <name type="scientific">Actinoplanes palleronii</name>
    <dbReference type="NCBI Taxonomy" id="113570"/>
    <lineage>
        <taxon>Bacteria</taxon>
        <taxon>Bacillati</taxon>
        <taxon>Actinomycetota</taxon>
        <taxon>Actinomycetes</taxon>
        <taxon>Micromonosporales</taxon>
        <taxon>Micromonosporaceae</taxon>
        <taxon>Actinoplanes</taxon>
    </lineage>
</organism>
<dbReference type="InterPro" id="IPR039422">
    <property type="entry name" value="MarR/SlyA-like"/>
</dbReference>
<name>A0ABQ4BFW9_9ACTN</name>
<keyword evidence="3" id="KW-1185">Reference proteome</keyword>
<comment type="caution">
    <text evidence="2">The sequence shown here is derived from an EMBL/GenBank/DDBJ whole genome shotgun (WGS) entry which is preliminary data.</text>
</comment>
<accession>A0ABQ4BFW9</accession>
<dbReference type="InterPro" id="IPR036388">
    <property type="entry name" value="WH-like_DNA-bd_sf"/>
</dbReference>
<dbReference type="Gene3D" id="1.10.10.10">
    <property type="entry name" value="Winged helix-like DNA-binding domain superfamily/Winged helix DNA-binding domain"/>
    <property type="match status" value="1"/>
</dbReference>
<dbReference type="InterPro" id="IPR000835">
    <property type="entry name" value="HTH_MarR-typ"/>
</dbReference>
<dbReference type="RefSeq" id="WP_203827720.1">
    <property type="nucleotide sequence ID" value="NZ_BAAATY010000061.1"/>
</dbReference>
<gene>
    <name evidence="2" type="ORF">Apa02nite_056820</name>
</gene>
<sequence length="160" mass="17891">MTKPLEPAEWELWHIWMQAQRLLARELDRHLQQDYGISKAEFSVLVSLHQAAGGQLRVGELAESLAWDKGRVAHQLTRMEGRALVKRIDNGTTGRRIGVGLTPQGRSAVQKAIQGHEGNVRRYFFDQLTPEQAAVIQVWSRQVVDRIEASGDEAAAEDAG</sequence>
<dbReference type="EMBL" id="BOMS01000089">
    <property type="protein sequence ID" value="GIE69574.1"/>
    <property type="molecule type" value="Genomic_DNA"/>
</dbReference>
<dbReference type="SUPFAM" id="SSF46785">
    <property type="entry name" value="Winged helix' DNA-binding domain"/>
    <property type="match status" value="1"/>
</dbReference>
<dbReference type="InterPro" id="IPR036390">
    <property type="entry name" value="WH_DNA-bd_sf"/>
</dbReference>
<dbReference type="PANTHER" id="PTHR33164:SF99">
    <property type="entry name" value="MARR FAMILY REGULATORY PROTEIN"/>
    <property type="match status" value="1"/>
</dbReference>
<reference evidence="2 3" key="1">
    <citation type="submission" date="2021-01" db="EMBL/GenBank/DDBJ databases">
        <title>Whole genome shotgun sequence of Actinoplanes palleronii NBRC 14916.</title>
        <authorList>
            <person name="Komaki H."/>
            <person name="Tamura T."/>
        </authorList>
    </citation>
    <scope>NUCLEOTIDE SEQUENCE [LARGE SCALE GENOMIC DNA]</scope>
    <source>
        <strain evidence="2 3">NBRC 14916</strain>
    </source>
</reference>
<protein>
    <submittedName>
        <fullName evidence="2">MarR family transcriptional regulator</fullName>
    </submittedName>
</protein>
<evidence type="ECO:0000313" key="3">
    <source>
        <dbReference type="Proteomes" id="UP000624709"/>
    </source>
</evidence>
<evidence type="ECO:0000313" key="2">
    <source>
        <dbReference type="EMBL" id="GIE69574.1"/>
    </source>
</evidence>
<dbReference type="PANTHER" id="PTHR33164">
    <property type="entry name" value="TRANSCRIPTIONAL REGULATOR, MARR FAMILY"/>
    <property type="match status" value="1"/>
</dbReference>